<name>A0A518AI62_9BACT</name>
<protein>
    <submittedName>
        <fullName evidence="1">Uncharacterized protein</fullName>
    </submittedName>
</protein>
<accession>A0A518AI62</accession>
<dbReference type="EMBL" id="CP036278">
    <property type="protein sequence ID" value="QDU54406.1"/>
    <property type="molecule type" value="Genomic_DNA"/>
</dbReference>
<keyword evidence="2" id="KW-1185">Reference proteome</keyword>
<reference evidence="1 2" key="1">
    <citation type="submission" date="2019-02" db="EMBL/GenBank/DDBJ databases">
        <title>Deep-cultivation of Planctomycetes and their phenomic and genomic characterization uncovers novel biology.</title>
        <authorList>
            <person name="Wiegand S."/>
            <person name="Jogler M."/>
            <person name="Boedeker C."/>
            <person name="Pinto D."/>
            <person name="Vollmers J."/>
            <person name="Rivas-Marin E."/>
            <person name="Kohn T."/>
            <person name="Peeters S.H."/>
            <person name="Heuer A."/>
            <person name="Rast P."/>
            <person name="Oberbeckmann S."/>
            <person name="Bunk B."/>
            <person name="Jeske O."/>
            <person name="Meyerdierks A."/>
            <person name="Storesund J.E."/>
            <person name="Kallscheuer N."/>
            <person name="Luecker S."/>
            <person name="Lage O.M."/>
            <person name="Pohl T."/>
            <person name="Merkel B.J."/>
            <person name="Hornburger P."/>
            <person name="Mueller R.-W."/>
            <person name="Bruemmer F."/>
            <person name="Labrenz M."/>
            <person name="Spormann A.M."/>
            <person name="Op den Camp H."/>
            <person name="Overmann J."/>
            <person name="Amann R."/>
            <person name="Jetten M.S.M."/>
            <person name="Mascher T."/>
            <person name="Medema M.H."/>
            <person name="Devos D.P."/>
            <person name="Kaster A.-K."/>
            <person name="Ovreas L."/>
            <person name="Rohde M."/>
            <person name="Galperin M.Y."/>
            <person name="Jogler C."/>
        </authorList>
    </citation>
    <scope>NUCLEOTIDE SEQUENCE [LARGE SCALE GENOMIC DNA]</scope>
    <source>
        <strain evidence="1 2">Pan181</strain>
    </source>
</reference>
<organism evidence="1 2">
    <name type="scientific">Aeoliella mucimassa</name>
    <dbReference type="NCBI Taxonomy" id="2527972"/>
    <lineage>
        <taxon>Bacteria</taxon>
        <taxon>Pseudomonadati</taxon>
        <taxon>Planctomycetota</taxon>
        <taxon>Planctomycetia</taxon>
        <taxon>Pirellulales</taxon>
        <taxon>Lacipirellulaceae</taxon>
        <taxon>Aeoliella</taxon>
    </lineage>
</organism>
<dbReference type="KEGG" id="amuc:Pan181_05870"/>
<proteinExistence type="predicted"/>
<gene>
    <name evidence="1" type="ORF">Pan181_05870</name>
</gene>
<sequence length="160" mass="18293">MQAFRCSSCPLVFEIGQYTYWDVSGHTNRLVCIDCGTMHWLELRKPSAGEVVHQGVTTYRALPGPIRDFSDPSEQSENSAILGEYVWPFGEDDWLTIDTWPGHRPLESLSCHYCQNSGSLISLEHPTLDGRWPIFRNQQDEYHCPVCQGNLELLYDVTIN</sequence>
<dbReference type="AlphaFoldDB" id="A0A518AI62"/>
<dbReference type="Proteomes" id="UP000315750">
    <property type="component" value="Chromosome"/>
</dbReference>
<evidence type="ECO:0000313" key="2">
    <source>
        <dbReference type="Proteomes" id="UP000315750"/>
    </source>
</evidence>
<evidence type="ECO:0000313" key="1">
    <source>
        <dbReference type="EMBL" id="QDU54406.1"/>
    </source>
</evidence>